<evidence type="ECO:0000256" key="1">
    <source>
        <dbReference type="SAM" id="MobiDB-lite"/>
    </source>
</evidence>
<feature type="region of interest" description="Disordered" evidence="1">
    <location>
        <begin position="1"/>
        <end position="22"/>
    </location>
</feature>
<gene>
    <name evidence="2" type="ORF">MRATA1EN1_LOCUS22390</name>
</gene>
<feature type="region of interest" description="Disordered" evidence="1">
    <location>
        <begin position="190"/>
        <end position="214"/>
    </location>
</feature>
<proteinExistence type="predicted"/>
<dbReference type="EMBL" id="OX459969">
    <property type="protein sequence ID" value="CAI9173428.1"/>
    <property type="molecule type" value="Genomic_DNA"/>
</dbReference>
<name>A0ABN8ZIW3_RANTA</name>
<protein>
    <submittedName>
        <fullName evidence="2">Uncharacterized protein</fullName>
    </submittedName>
</protein>
<feature type="compositionally biased region" description="Basic and acidic residues" evidence="1">
    <location>
        <begin position="1"/>
        <end position="10"/>
    </location>
</feature>
<feature type="compositionally biased region" description="Gly residues" evidence="1">
    <location>
        <begin position="55"/>
        <end position="65"/>
    </location>
</feature>
<evidence type="ECO:0000313" key="2">
    <source>
        <dbReference type="EMBL" id="CAI9173428.1"/>
    </source>
</evidence>
<reference evidence="2" key="1">
    <citation type="submission" date="2023-04" db="EMBL/GenBank/DDBJ databases">
        <authorList>
            <consortium name="ELIXIR-Norway"/>
        </authorList>
    </citation>
    <scope>NUCLEOTIDE SEQUENCE [LARGE SCALE GENOMIC DNA]</scope>
</reference>
<evidence type="ECO:0000313" key="3">
    <source>
        <dbReference type="Proteomes" id="UP001176941"/>
    </source>
</evidence>
<keyword evidence="3" id="KW-1185">Reference proteome</keyword>
<sequence length="214" mass="22302">MWEPWPREGQEPAEAAGKPASRPGLGLCSVCRPCPAQPGPGQAGVLTAAGNGRCLQGGPGQGPAGRVGSAACHGGCREERERGPASKDETASRSEDVPWNSQCSGQNGIAKRTEMWSQEDGEDGEDGHVRRGVLRPDVGLSGTTGDPRQRVGGARCQAEERGLGDGQGVPRPPQPVPAGRRLAAAQLPFLRPPGRLPVQGHGQPRWPDIEASLP</sequence>
<dbReference type="Proteomes" id="UP001176941">
    <property type="component" value="Chromosome 33"/>
</dbReference>
<accession>A0ABN8ZIW3</accession>
<organism evidence="2 3">
    <name type="scientific">Rangifer tarandus platyrhynchus</name>
    <name type="common">Svalbard reindeer</name>
    <dbReference type="NCBI Taxonomy" id="3082113"/>
    <lineage>
        <taxon>Eukaryota</taxon>
        <taxon>Metazoa</taxon>
        <taxon>Chordata</taxon>
        <taxon>Craniata</taxon>
        <taxon>Vertebrata</taxon>
        <taxon>Euteleostomi</taxon>
        <taxon>Mammalia</taxon>
        <taxon>Eutheria</taxon>
        <taxon>Laurasiatheria</taxon>
        <taxon>Artiodactyla</taxon>
        <taxon>Ruminantia</taxon>
        <taxon>Pecora</taxon>
        <taxon>Cervidae</taxon>
        <taxon>Odocoileinae</taxon>
        <taxon>Rangifer</taxon>
    </lineage>
</organism>
<feature type="compositionally biased region" description="Basic and acidic residues" evidence="1">
    <location>
        <begin position="75"/>
        <end position="96"/>
    </location>
</feature>
<feature type="region of interest" description="Disordered" evidence="1">
    <location>
        <begin position="49"/>
        <end position="178"/>
    </location>
</feature>